<keyword evidence="3" id="KW-1185">Reference proteome</keyword>
<dbReference type="PATRIC" id="fig|273678.4.peg.2051"/>
<evidence type="ECO:0000256" key="1">
    <source>
        <dbReference type="SAM" id="Phobius"/>
    </source>
</evidence>
<name>A0A0M2HS11_9MICO</name>
<evidence type="ECO:0000313" key="2">
    <source>
        <dbReference type="EMBL" id="KJL47258.1"/>
    </source>
</evidence>
<keyword evidence="1" id="KW-0472">Membrane</keyword>
<dbReference type="RefSeq" id="WP_045257673.1">
    <property type="nucleotide sequence ID" value="NZ_JYJB01000009.1"/>
</dbReference>
<dbReference type="EMBL" id="JYJB01000009">
    <property type="protein sequence ID" value="KJL47258.1"/>
    <property type="molecule type" value="Genomic_DNA"/>
</dbReference>
<proteinExistence type="predicted"/>
<evidence type="ECO:0000313" key="3">
    <source>
        <dbReference type="Proteomes" id="UP000033900"/>
    </source>
</evidence>
<sequence length="64" mass="6813">MTTLRHVGIGALAVVLAIIEVLALAFTAIVMTLVVVAAFIVRACADAAERRRLRRGRRAVTVAV</sequence>
<reference evidence="2 3" key="1">
    <citation type="submission" date="2015-02" db="EMBL/GenBank/DDBJ databases">
        <title>Draft genome sequences of ten Microbacterium spp. with emphasis on heavy metal contaminated environments.</title>
        <authorList>
            <person name="Corretto E."/>
        </authorList>
    </citation>
    <scope>NUCLEOTIDE SEQUENCE [LARGE SCALE GENOMIC DNA]</scope>
    <source>
        <strain evidence="2 3">SA35</strain>
    </source>
</reference>
<gene>
    <name evidence="2" type="ORF">RS84_02048</name>
</gene>
<protein>
    <submittedName>
        <fullName evidence="2">Uncharacterized protein</fullName>
    </submittedName>
</protein>
<feature type="transmembrane region" description="Helical" evidence="1">
    <location>
        <begin position="12"/>
        <end position="45"/>
    </location>
</feature>
<accession>A0A0M2HS11</accession>
<organism evidence="2 3">
    <name type="scientific">Microbacterium hydrocarbonoxydans</name>
    <dbReference type="NCBI Taxonomy" id="273678"/>
    <lineage>
        <taxon>Bacteria</taxon>
        <taxon>Bacillati</taxon>
        <taxon>Actinomycetota</taxon>
        <taxon>Actinomycetes</taxon>
        <taxon>Micrococcales</taxon>
        <taxon>Microbacteriaceae</taxon>
        <taxon>Microbacterium</taxon>
    </lineage>
</organism>
<keyword evidence="1" id="KW-1133">Transmembrane helix</keyword>
<dbReference type="Proteomes" id="UP000033900">
    <property type="component" value="Unassembled WGS sequence"/>
</dbReference>
<comment type="caution">
    <text evidence="2">The sequence shown here is derived from an EMBL/GenBank/DDBJ whole genome shotgun (WGS) entry which is preliminary data.</text>
</comment>
<keyword evidence="1" id="KW-0812">Transmembrane</keyword>
<dbReference type="AlphaFoldDB" id="A0A0M2HS11"/>
<dbReference type="STRING" id="273678.RS84_02048"/>